<dbReference type="GO" id="GO:0008270">
    <property type="term" value="F:zinc ion binding"/>
    <property type="evidence" value="ECO:0007669"/>
    <property type="project" value="UniProtKB-KW"/>
</dbReference>
<evidence type="ECO:0000313" key="5">
    <source>
        <dbReference type="EMBL" id="ATX77936.1"/>
    </source>
</evidence>
<keyword evidence="2" id="KW-0863">Zinc-finger</keyword>
<dbReference type="KEGG" id="rfo:REIFOR_02815"/>
<protein>
    <recommendedName>
        <fullName evidence="4">RanBP2-type domain-containing protein</fullName>
    </recommendedName>
</protein>
<evidence type="ECO:0000313" key="6">
    <source>
        <dbReference type="Proteomes" id="UP000229757"/>
    </source>
</evidence>
<name>A0A2K8L057_9GAMM</name>
<sequence>MNVQPRQKPEPIYAHPNLYQVVNVQNSLRLQRIETSLRNEFAAGGAGELSPIDVWPQLWLVNEWDRDAAQRLIQEATATDVEEWFCGACGEQNGGAFELCWSCRHERSAP</sequence>
<proteinExistence type="predicted"/>
<feature type="domain" description="RanBP2-type" evidence="4">
    <location>
        <begin position="84"/>
        <end position="103"/>
    </location>
</feature>
<dbReference type="Proteomes" id="UP000229757">
    <property type="component" value="Chromosome"/>
</dbReference>
<keyword evidence="3" id="KW-0862">Zinc</keyword>
<evidence type="ECO:0000259" key="4">
    <source>
        <dbReference type="PROSITE" id="PS01358"/>
    </source>
</evidence>
<dbReference type="RefSeq" id="WP_100258157.1">
    <property type="nucleotide sequence ID" value="NZ_CP011797.1"/>
</dbReference>
<keyword evidence="1" id="KW-0479">Metal-binding</keyword>
<keyword evidence="6" id="KW-1185">Reference proteome</keyword>
<dbReference type="OrthoDB" id="9814654at2"/>
<evidence type="ECO:0000256" key="2">
    <source>
        <dbReference type="ARBA" id="ARBA00022771"/>
    </source>
</evidence>
<dbReference type="PROSITE" id="PS01358">
    <property type="entry name" value="ZF_RANBP2_1"/>
    <property type="match status" value="1"/>
</dbReference>
<gene>
    <name evidence="5" type="ORF">REIFOR_02815</name>
</gene>
<reference evidence="5 6" key="1">
    <citation type="journal article" date="2017" name="Environ. Microbiol.">
        <title>Genomic and physiological analyses of 'Reinekea forsetii' reveal a versatile opportunistic lifestyle during spring algae blooms.</title>
        <authorList>
            <person name="Avci B."/>
            <person name="Hahnke R.L."/>
            <person name="Chafee M."/>
            <person name="Fischer T."/>
            <person name="Gruber-Vodicka H."/>
            <person name="Tegetmeyer H.E."/>
            <person name="Harder J."/>
            <person name="Fuchs B.M."/>
            <person name="Amann R.I."/>
            <person name="Teeling H."/>
        </authorList>
    </citation>
    <scope>NUCLEOTIDE SEQUENCE [LARGE SCALE GENOMIC DNA]</scope>
    <source>
        <strain evidence="5 6">Hel1_31_D35</strain>
    </source>
</reference>
<organism evidence="5 6">
    <name type="scientific">Reinekea forsetii</name>
    <dbReference type="NCBI Taxonomy" id="1336806"/>
    <lineage>
        <taxon>Bacteria</taxon>
        <taxon>Pseudomonadati</taxon>
        <taxon>Pseudomonadota</taxon>
        <taxon>Gammaproteobacteria</taxon>
        <taxon>Oceanospirillales</taxon>
        <taxon>Saccharospirillaceae</taxon>
        <taxon>Reinekea</taxon>
    </lineage>
</organism>
<dbReference type="Pfam" id="PF09413">
    <property type="entry name" value="DUF2007"/>
    <property type="match status" value="1"/>
</dbReference>
<accession>A0A2K8L057</accession>
<evidence type="ECO:0000256" key="3">
    <source>
        <dbReference type="ARBA" id="ARBA00022833"/>
    </source>
</evidence>
<dbReference type="EMBL" id="CP011797">
    <property type="protein sequence ID" value="ATX77936.1"/>
    <property type="molecule type" value="Genomic_DNA"/>
</dbReference>
<evidence type="ECO:0000256" key="1">
    <source>
        <dbReference type="ARBA" id="ARBA00022723"/>
    </source>
</evidence>
<dbReference type="AlphaFoldDB" id="A0A2K8L057"/>
<dbReference type="InterPro" id="IPR018551">
    <property type="entry name" value="DUF2007"/>
</dbReference>
<dbReference type="InterPro" id="IPR001876">
    <property type="entry name" value="Znf_RanBP2"/>
</dbReference>